<evidence type="ECO:0000256" key="2">
    <source>
        <dbReference type="ARBA" id="ARBA00023125"/>
    </source>
</evidence>
<dbReference type="Proteomes" id="UP001177023">
    <property type="component" value="Unassembled WGS sequence"/>
</dbReference>
<proteinExistence type="predicted"/>
<dbReference type="GO" id="GO:0000981">
    <property type="term" value="F:DNA-binding transcription factor activity, RNA polymerase II-specific"/>
    <property type="evidence" value="ECO:0007669"/>
    <property type="project" value="TreeGrafter"/>
</dbReference>
<dbReference type="GO" id="GO:0000978">
    <property type="term" value="F:RNA polymerase II cis-regulatory region sequence-specific DNA binding"/>
    <property type="evidence" value="ECO:0007669"/>
    <property type="project" value="TreeGrafter"/>
</dbReference>
<comment type="subcellular location">
    <subcellularLocation>
        <location evidence="1 5 6">Nucleus</location>
    </subcellularLocation>
</comment>
<evidence type="ECO:0000256" key="4">
    <source>
        <dbReference type="ARBA" id="ARBA00023242"/>
    </source>
</evidence>
<dbReference type="PROSITE" id="PS50071">
    <property type="entry name" value="HOMEOBOX_2"/>
    <property type="match status" value="2"/>
</dbReference>
<evidence type="ECO:0000256" key="3">
    <source>
        <dbReference type="ARBA" id="ARBA00023155"/>
    </source>
</evidence>
<reference evidence="8" key="1">
    <citation type="submission" date="2023-06" db="EMBL/GenBank/DDBJ databases">
        <authorList>
            <person name="Delattre M."/>
        </authorList>
    </citation>
    <scope>NUCLEOTIDE SEQUENCE</scope>
    <source>
        <strain evidence="8">AF72</strain>
    </source>
</reference>
<dbReference type="AlphaFoldDB" id="A0AA36D2H8"/>
<gene>
    <name evidence="8" type="ORF">MSPICULIGERA_LOCUS16848</name>
</gene>
<evidence type="ECO:0000256" key="6">
    <source>
        <dbReference type="RuleBase" id="RU000682"/>
    </source>
</evidence>
<dbReference type="PANTHER" id="PTHR24327:SF81">
    <property type="entry name" value="HOMEOTIC PROTEIN DISTAL-LESS-RELATED"/>
    <property type="match status" value="1"/>
</dbReference>
<dbReference type="InterPro" id="IPR050460">
    <property type="entry name" value="Distal-less_Homeobox_TF"/>
</dbReference>
<feature type="domain" description="Homeobox" evidence="7">
    <location>
        <begin position="60"/>
        <end position="108"/>
    </location>
</feature>
<evidence type="ECO:0000313" key="8">
    <source>
        <dbReference type="EMBL" id="CAJ0578603.1"/>
    </source>
</evidence>
<keyword evidence="4 5" id="KW-0539">Nucleus</keyword>
<dbReference type="Pfam" id="PF00046">
    <property type="entry name" value="Homeodomain"/>
    <property type="match status" value="2"/>
</dbReference>
<dbReference type="SMART" id="SM00389">
    <property type="entry name" value="HOX"/>
    <property type="match status" value="2"/>
</dbReference>
<comment type="caution">
    <text evidence="8">The sequence shown here is derived from an EMBL/GenBank/DDBJ whole genome shotgun (WGS) entry which is preliminary data.</text>
</comment>
<evidence type="ECO:0000256" key="1">
    <source>
        <dbReference type="ARBA" id="ARBA00004123"/>
    </source>
</evidence>
<organism evidence="8 9">
    <name type="scientific">Mesorhabditis spiculigera</name>
    <dbReference type="NCBI Taxonomy" id="96644"/>
    <lineage>
        <taxon>Eukaryota</taxon>
        <taxon>Metazoa</taxon>
        <taxon>Ecdysozoa</taxon>
        <taxon>Nematoda</taxon>
        <taxon>Chromadorea</taxon>
        <taxon>Rhabditida</taxon>
        <taxon>Rhabditina</taxon>
        <taxon>Rhabditomorpha</taxon>
        <taxon>Rhabditoidea</taxon>
        <taxon>Rhabditidae</taxon>
        <taxon>Mesorhabditinae</taxon>
        <taxon>Mesorhabditis</taxon>
    </lineage>
</organism>
<sequence length="108" mass="12526">MQVRKPRTIYNNEQLQALQRKFKENQYLSLPERAKLANSLGIDQTQARRPTPQCSFSVDFAMRKPRTIYSSHQLGELEKAFRGSKYLALQDRSQLAEQLGLTQTQARL</sequence>
<evidence type="ECO:0000256" key="5">
    <source>
        <dbReference type="PROSITE-ProRule" id="PRU00108"/>
    </source>
</evidence>
<dbReference type="Gene3D" id="1.10.10.60">
    <property type="entry name" value="Homeodomain-like"/>
    <property type="match status" value="2"/>
</dbReference>
<protein>
    <recommendedName>
        <fullName evidence="7">Homeobox domain-containing protein</fullName>
    </recommendedName>
</protein>
<dbReference type="InterPro" id="IPR009057">
    <property type="entry name" value="Homeodomain-like_sf"/>
</dbReference>
<feature type="DNA-binding region" description="Homeobox" evidence="5">
    <location>
        <begin position="3"/>
        <end position="49"/>
    </location>
</feature>
<feature type="non-terminal residue" evidence="8">
    <location>
        <position position="1"/>
    </location>
</feature>
<dbReference type="PANTHER" id="PTHR24327">
    <property type="entry name" value="HOMEOBOX PROTEIN"/>
    <property type="match status" value="1"/>
</dbReference>
<keyword evidence="3 5" id="KW-0371">Homeobox</keyword>
<dbReference type="CDD" id="cd00086">
    <property type="entry name" value="homeodomain"/>
    <property type="match status" value="2"/>
</dbReference>
<evidence type="ECO:0000259" key="7">
    <source>
        <dbReference type="PROSITE" id="PS50071"/>
    </source>
</evidence>
<keyword evidence="2 5" id="KW-0238">DNA-binding</keyword>
<accession>A0AA36D2H8</accession>
<name>A0AA36D2H8_9BILA</name>
<dbReference type="GO" id="GO:0005634">
    <property type="term" value="C:nucleus"/>
    <property type="evidence" value="ECO:0007669"/>
    <property type="project" value="UniProtKB-SubCell"/>
</dbReference>
<keyword evidence="9" id="KW-1185">Reference proteome</keyword>
<dbReference type="InterPro" id="IPR001356">
    <property type="entry name" value="HD"/>
</dbReference>
<feature type="domain" description="Homeobox" evidence="7">
    <location>
        <begin position="1"/>
        <end position="48"/>
    </location>
</feature>
<evidence type="ECO:0000313" key="9">
    <source>
        <dbReference type="Proteomes" id="UP001177023"/>
    </source>
</evidence>
<dbReference type="EMBL" id="CATQJA010002654">
    <property type="protein sequence ID" value="CAJ0578603.1"/>
    <property type="molecule type" value="Genomic_DNA"/>
</dbReference>
<dbReference type="SUPFAM" id="SSF46689">
    <property type="entry name" value="Homeodomain-like"/>
    <property type="match status" value="2"/>
</dbReference>